<keyword evidence="1" id="KW-0479">Metal-binding</keyword>
<dbReference type="PANTHER" id="PTHR46910">
    <property type="entry name" value="TRANSCRIPTION FACTOR PDR1"/>
    <property type="match status" value="1"/>
</dbReference>
<dbReference type="GO" id="GO:0003677">
    <property type="term" value="F:DNA binding"/>
    <property type="evidence" value="ECO:0007669"/>
    <property type="project" value="InterPro"/>
</dbReference>
<proteinExistence type="predicted"/>
<evidence type="ECO:0000256" key="1">
    <source>
        <dbReference type="ARBA" id="ARBA00022723"/>
    </source>
</evidence>
<dbReference type="InterPro" id="IPR036864">
    <property type="entry name" value="Zn2-C6_fun-type_DNA-bd_sf"/>
</dbReference>
<dbReference type="SUPFAM" id="SSF57701">
    <property type="entry name" value="Zn2/Cys6 DNA-binding domain"/>
    <property type="match status" value="1"/>
</dbReference>
<evidence type="ECO:0000259" key="5">
    <source>
        <dbReference type="SMART" id="SM00906"/>
    </source>
</evidence>
<dbReference type="HOGENOM" id="CLU_006019_2_2_1"/>
<dbReference type="SMART" id="SM00906">
    <property type="entry name" value="Fungal_trans"/>
    <property type="match status" value="1"/>
</dbReference>
<organism evidence="6 7">
    <name type="scientific">Laccaria amethystina LaAM-08-1</name>
    <dbReference type="NCBI Taxonomy" id="1095629"/>
    <lineage>
        <taxon>Eukaryota</taxon>
        <taxon>Fungi</taxon>
        <taxon>Dikarya</taxon>
        <taxon>Basidiomycota</taxon>
        <taxon>Agaricomycotina</taxon>
        <taxon>Agaricomycetes</taxon>
        <taxon>Agaricomycetidae</taxon>
        <taxon>Agaricales</taxon>
        <taxon>Agaricineae</taxon>
        <taxon>Hydnangiaceae</taxon>
        <taxon>Laccaria</taxon>
    </lineage>
</organism>
<sequence length="924" mass="103798">MSSAGEDRNDDSLGTKKRRIQRACDICRRKKSDGPNMLGNRCTNCITWSFDCTYVEPAFCNGFSRYVERLQSRVEKLENALRTLCPDDNALMELGVILEGSSESASGKPHQPNNDARSPRLSYDIAASVNSKVSDPDDPKDNEDDDVVNAVLCDTLKRLEIGTPELRFFGKSSGAMLVQTAMELKSEYTGSDCVKPAPSMILENKRPEFWSRNPWERDAGSQPQTSMYVFPEDDLLIQLVDLYFTHINLHQPLLHRHTFEKSVADKLHLTNNGFAATLLVVCANGSRYSEDPRVFLDGTGSHHSRGWKWFDQVQMVRKSLLASPSIYDMQFYCLSVQFLQDSSAPQSCWTLVGIGIRMAQEIGAHKRKARDHPLTVEDELWKRAFWILVCMDRAFSSSLGRSCAIQEEDFDIDMPIDCDDEYWEHPDPSQRFKQPANKPSLITQFNLYLKLNQILSFALRTIYSINKSKSLLGFVGPNWEHNIVAELDSALNKWVDSLPDYLRWDPHREDIIFFNQSVVLYSAYYHIQILVHRPFIPSPSKPSLLPFPSLAICTNAARACSHIIDIQRKRDLSSSSLTQMPVFTSGIVLLLSIWGAKRSRLSTDPNKEMVDVHKCMRMLRASESRWHSSGRLWDVLCELATMGDFPLPQPSPPATNKRRRYSESSMFGEHTHDAMLSVDMLRDIAGSRRMSGDASTPIRPPLLPQKNFSAAEQQEQPTRLQHPSNSQEQPPSPHQFFVLPMYSNDLAKLPDDCWQTTFSTMGQSSLDHQVHWYPPSAGGQYVGGGVNPVTNLSAFTPACAASGSSSASDFTEIGSPVQRMLAAGPEDMARHYPMSLSPSRSSEGPSTGSSTASMGDSLSVDAVYRESQFGGSWMSHLYPERGPAHESFGSESLCLPQVEQQQLQYPEVDRDMLSMWSTAPMGFQ</sequence>
<dbReference type="AlphaFoldDB" id="A0A0C9X542"/>
<accession>A0A0C9X542</accession>
<evidence type="ECO:0000313" key="7">
    <source>
        <dbReference type="Proteomes" id="UP000054477"/>
    </source>
</evidence>
<name>A0A0C9X542_9AGAR</name>
<feature type="region of interest" description="Disordered" evidence="3">
    <location>
        <begin position="644"/>
        <end position="666"/>
    </location>
</feature>
<dbReference type="CDD" id="cd00067">
    <property type="entry name" value="GAL4"/>
    <property type="match status" value="1"/>
</dbReference>
<dbReference type="OrthoDB" id="4456959at2759"/>
<dbReference type="Gene3D" id="4.10.240.10">
    <property type="entry name" value="Zn(2)-C6 fungal-type DNA-binding domain"/>
    <property type="match status" value="1"/>
</dbReference>
<feature type="region of interest" description="Disordered" evidence="3">
    <location>
        <begin position="709"/>
        <end position="733"/>
    </location>
</feature>
<evidence type="ECO:0000256" key="2">
    <source>
        <dbReference type="ARBA" id="ARBA00023242"/>
    </source>
</evidence>
<feature type="region of interest" description="Disordered" evidence="3">
    <location>
        <begin position="830"/>
        <end position="855"/>
    </location>
</feature>
<reference evidence="6 7" key="1">
    <citation type="submission" date="2014-04" db="EMBL/GenBank/DDBJ databases">
        <authorList>
            <consortium name="DOE Joint Genome Institute"/>
            <person name="Kuo A."/>
            <person name="Kohler A."/>
            <person name="Nagy L.G."/>
            <person name="Floudas D."/>
            <person name="Copeland A."/>
            <person name="Barry K.W."/>
            <person name="Cichocki N."/>
            <person name="Veneault-Fourrey C."/>
            <person name="LaButti K."/>
            <person name="Lindquist E.A."/>
            <person name="Lipzen A."/>
            <person name="Lundell T."/>
            <person name="Morin E."/>
            <person name="Murat C."/>
            <person name="Sun H."/>
            <person name="Tunlid A."/>
            <person name="Henrissat B."/>
            <person name="Grigoriev I.V."/>
            <person name="Hibbett D.S."/>
            <person name="Martin F."/>
            <person name="Nordberg H.P."/>
            <person name="Cantor M.N."/>
            <person name="Hua S.X."/>
        </authorList>
    </citation>
    <scope>NUCLEOTIDE SEQUENCE [LARGE SCALE GENOMIC DNA]</scope>
    <source>
        <strain evidence="6 7">LaAM-08-1</strain>
    </source>
</reference>
<dbReference type="InterPro" id="IPR050987">
    <property type="entry name" value="AtrR-like"/>
</dbReference>
<dbReference type="EMBL" id="KN838985">
    <property type="protein sequence ID" value="KIJ91622.1"/>
    <property type="molecule type" value="Genomic_DNA"/>
</dbReference>
<evidence type="ECO:0000259" key="4">
    <source>
        <dbReference type="SMART" id="SM00066"/>
    </source>
</evidence>
<keyword evidence="2" id="KW-0539">Nucleus</keyword>
<dbReference type="InterPro" id="IPR007219">
    <property type="entry name" value="XnlR_reg_dom"/>
</dbReference>
<dbReference type="GO" id="GO:0008270">
    <property type="term" value="F:zinc ion binding"/>
    <property type="evidence" value="ECO:0007669"/>
    <property type="project" value="InterPro"/>
</dbReference>
<keyword evidence="7" id="KW-1185">Reference proteome</keyword>
<dbReference type="GO" id="GO:0006351">
    <property type="term" value="P:DNA-templated transcription"/>
    <property type="evidence" value="ECO:0007669"/>
    <property type="project" value="InterPro"/>
</dbReference>
<dbReference type="Proteomes" id="UP000054477">
    <property type="component" value="Unassembled WGS sequence"/>
</dbReference>
<evidence type="ECO:0000313" key="6">
    <source>
        <dbReference type="EMBL" id="KIJ91622.1"/>
    </source>
</evidence>
<dbReference type="CDD" id="cd12148">
    <property type="entry name" value="fungal_TF_MHR"/>
    <property type="match status" value="1"/>
</dbReference>
<dbReference type="SMART" id="SM00066">
    <property type="entry name" value="GAL4"/>
    <property type="match status" value="1"/>
</dbReference>
<feature type="domain" description="Zn(2)-C6 fungal-type" evidence="4">
    <location>
        <begin position="18"/>
        <end position="63"/>
    </location>
</feature>
<feature type="compositionally biased region" description="Low complexity" evidence="3">
    <location>
        <begin position="835"/>
        <end position="853"/>
    </location>
</feature>
<dbReference type="GO" id="GO:0000981">
    <property type="term" value="F:DNA-binding transcription factor activity, RNA polymerase II-specific"/>
    <property type="evidence" value="ECO:0007669"/>
    <property type="project" value="InterPro"/>
</dbReference>
<evidence type="ECO:0000256" key="3">
    <source>
        <dbReference type="SAM" id="MobiDB-lite"/>
    </source>
</evidence>
<feature type="domain" description="Xylanolytic transcriptional activator regulatory" evidence="5">
    <location>
        <begin position="348"/>
        <end position="421"/>
    </location>
</feature>
<dbReference type="Pfam" id="PF04082">
    <property type="entry name" value="Fungal_trans"/>
    <property type="match status" value="1"/>
</dbReference>
<dbReference type="Pfam" id="PF00172">
    <property type="entry name" value="Zn_clus"/>
    <property type="match status" value="1"/>
</dbReference>
<dbReference type="PANTHER" id="PTHR46910:SF38">
    <property type="entry name" value="ZN(2)-C6 FUNGAL-TYPE DOMAIN-CONTAINING PROTEIN"/>
    <property type="match status" value="1"/>
</dbReference>
<protein>
    <submittedName>
        <fullName evidence="6">Unplaced genomic scaffold K443scaffold_450, whole genome shotgun sequence</fullName>
    </submittedName>
</protein>
<reference evidence="7" key="2">
    <citation type="submission" date="2015-01" db="EMBL/GenBank/DDBJ databases">
        <title>Evolutionary Origins and Diversification of the Mycorrhizal Mutualists.</title>
        <authorList>
            <consortium name="DOE Joint Genome Institute"/>
            <consortium name="Mycorrhizal Genomics Consortium"/>
            <person name="Kohler A."/>
            <person name="Kuo A."/>
            <person name="Nagy L.G."/>
            <person name="Floudas D."/>
            <person name="Copeland A."/>
            <person name="Barry K.W."/>
            <person name="Cichocki N."/>
            <person name="Veneault-Fourrey C."/>
            <person name="LaButti K."/>
            <person name="Lindquist E.A."/>
            <person name="Lipzen A."/>
            <person name="Lundell T."/>
            <person name="Morin E."/>
            <person name="Murat C."/>
            <person name="Riley R."/>
            <person name="Ohm R."/>
            <person name="Sun H."/>
            <person name="Tunlid A."/>
            <person name="Henrissat B."/>
            <person name="Grigoriev I.V."/>
            <person name="Hibbett D.S."/>
            <person name="Martin F."/>
        </authorList>
    </citation>
    <scope>NUCLEOTIDE SEQUENCE [LARGE SCALE GENOMIC DNA]</scope>
    <source>
        <strain evidence="7">LaAM-08-1</strain>
    </source>
</reference>
<dbReference type="STRING" id="1095629.A0A0C9X542"/>
<feature type="compositionally biased region" description="Polar residues" evidence="3">
    <location>
        <begin position="709"/>
        <end position="729"/>
    </location>
</feature>
<gene>
    <name evidence="6" type="ORF">K443DRAFT_114777</name>
</gene>
<dbReference type="InterPro" id="IPR001138">
    <property type="entry name" value="Zn2Cys6_DnaBD"/>
</dbReference>